<protein>
    <recommendedName>
        <fullName evidence="6">Oxaloacetate decarboxylase</fullName>
        <ecNumber evidence="6">4.1.1.112</ecNumber>
    </recommendedName>
</protein>
<organism evidence="7 8">
    <name type="scientific">Pseudomonas jinjuensis</name>
    <dbReference type="NCBI Taxonomy" id="198616"/>
    <lineage>
        <taxon>Bacteria</taxon>
        <taxon>Pseudomonadati</taxon>
        <taxon>Pseudomonadota</taxon>
        <taxon>Gammaproteobacteria</taxon>
        <taxon>Pseudomonadales</taxon>
        <taxon>Pseudomonadaceae</taxon>
        <taxon>Pseudomonas</taxon>
    </lineage>
</organism>
<dbReference type="HAMAP" id="MF_01299">
    <property type="entry name" value="OadC"/>
    <property type="match status" value="1"/>
</dbReference>
<evidence type="ECO:0000313" key="7">
    <source>
        <dbReference type="EMBL" id="SDO23029.1"/>
    </source>
</evidence>
<comment type="catalytic activity">
    <reaction evidence="6">
        <text>oxaloacetate + H(+) = pyruvate + CO2</text>
        <dbReference type="Rhea" id="RHEA:15641"/>
        <dbReference type="ChEBI" id="CHEBI:15361"/>
        <dbReference type="ChEBI" id="CHEBI:15378"/>
        <dbReference type="ChEBI" id="CHEBI:16452"/>
        <dbReference type="ChEBI" id="CHEBI:16526"/>
        <dbReference type="EC" id="4.1.1.112"/>
    </reaction>
</comment>
<dbReference type="AlphaFoldDB" id="A0A1H0HV55"/>
<comment type="similarity">
    <text evidence="6">Belongs to the isocitrate lyase family. Oxaloacetate decarboxylase subfamily.</text>
</comment>
<dbReference type="GO" id="GO:0046421">
    <property type="term" value="F:methylisocitrate lyase activity"/>
    <property type="evidence" value="ECO:0007669"/>
    <property type="project" value="TreeGrafter"/>
</dbReference>
<dbReference type="InterPro" id="IPR015813">
    <property type="entry name" value="Pyrv/PenolPyrv_kinase-like_dom"/>
</dbReference>
<evidence type="ECO:0000256" key="5">
    <source>
        <dbReference type="ARBA" id="ARBA00023239"/>
    </source>
</evidence>
<name>A0A1H0HV55_9PSED</name>
<comment type="cofactor">
    <cofactor evidence="6">
        <name>Mg(2+)</name>
        <dbReference type="ChEBI" id="CHEBI:18420"/>
    </cofactor>
    <text evidence="6">Binds 1 Mg(2+) ion per subunit.</text>
</comment>
<keyword evidence="3 6" id="KW-0210">Decarboxylase</keyword>
<dbReference type="GO" id="GO:0042866">
    <property type="term" value="P:pyruvate biosynthetic process"/>
    <property type="evidence" value="ECO:0007669"/>
    <property type="project" value="UniProtKB-UniRule"/>
</dbReference>
<comment type="similarity">
    <text evidence="1">Belongs to the isocitrate lyase/PEP mutase superfamily. Oxaloacetate decarboxylase family.</text>
</comment>
<evidence type="ECO:0000256" key="6">
    <source>
        <dbReference type="HAMAP-Rule" id="MF_01299"/>
    </source>
</evidence>
<dbReference type="PANTHER" id="PTHR42905:SF3">
    <property type="entry name" value="OXALOACETATE DECARBOXYLASE"/>
    <property type="match status" value="1"/>
</dbReference>
<comment type="function">
    <text evidence="6">Catalyzes the decarboxylation of oxaloacetate into pyruvate. Seems to play a role in maintaining cellular concentrations of bicarbonate and pyruvate.</text>
</comment>
<dbReference type="SUPFAM" id="SSF51621">
    <property type="entry name" value="Phosphoenolpyruvate/pyruvate domain"/>
    <property type="match status" value="1"/>
</dbReference>
<dbReference type="OrthoDB" id="9771433at2"/>
<feature type="binding site" evidence="6">
    <location>
        <position position="50"/>
    </location>
    <ligand>
        <name>substrate</name>
    </ligand>
</feature>
<proteinExistence type="inferred from homology"/>
<dbReference type="CDD" id="cd00377">
    <property type="entry name" value="ICL_PEPM"/>
    <property type="match status" value="1"/>
</dbReference>
<feature type="binding site" evidence="6">
    <location>
        <position position="159"/>
    </location>
    <ligand>
        <name>substrate</name>
    </ligand>
</feature>
<dbReference type="GO" id="GO:0000287">
    <property type="term" value="F:magnesium ion binding"/>
    <property type="evidence" value="ECO:0007669"/>
    <property type="project" value="UniProtKB-UniRule"/>
</dbReference>
<dbReference type="InterPro" id="IPR039556">
    <property type="entry name" value="ICL/PEPM"/>
</dbReference>
<dbReference type="InterPro" id="IPR023687">
    <property type="entry name" value="Oxaloacetate_deCOase_bac"/>
</dbReference>
<dbReference type="STRING" id="198616.SAMN05216193_10922"/>
<evidence type="ECO:0000256" key="1">
    <source>
        <dbReference type="ARBA" id="ARBA00005838"/>
    </source>
</evidence>
<dbReference type="InterPro" id="IPR040442">
    <property type="entry name" value="Pyrv_kinase-like_dom_sf"/>
</dbReference>
<dbReference type="EMBL" id="FNIJ01000009">
    <property type="protein sequence ID" value="SDO23029.1"/>
    <property type="molecule type" value="Genomic_DNA"/>
</dbReference>
<dbReference type="GO" id="GO:0019629">
    <property type="term" value="P:propionate catabolic process, 2-methylcitrate cycle"/>
    <property type="evidence" value="ECO:0007669"/>
    <property type="project" value="TreeGrafter"/>
</dbReference>
<evidence type="ECO:0000256" key="4">
    <source>
        <dbReference type="ARBA" id="ARBA00022842"/>
    </source>
</evidence>
<dbReference type="GO" id="GO:0006107">
    <property type="term" value="P:oxaloacetate metabolic process"/>
    <property type="evidence" value="ECO:0007669"/>
    <property type="project" value="UniProtKB-UniRule"/>
</dbReference>
<dbReference type="RefSeq" id="WP_084315415.1">
    <property type="nucleotide sequence ID" value="NZ_FNIJ01000009.1"/>
</dbReference>
<feature type="binding site" evidence="6">
    <location>
        <position position="88"/>
    </location>
    <ligand>
        <name>Mg(2+)</name>
        <dbReference type="ChEBI" id="CHEBI:18420"/>
    </ligand>
</feature>
<dbReference type="Proteomes" id="UP000242957">
    <property type="component" value="Unassembled WGS sequence"/>
</dbReference>
<evidence type="ECO:0000256" key="3">
    <source>
        <dbReference type="ARBA" id="ARBA00022793"/>
    </source>
</evidence>
<accession>A0A1H0HV55</accession>
<dbReference type="PANTHER" id="PTHR42905">
    <property type="entry name" value="PHOSPHOENOLPYRUVATE CARBOXYLASE"/>
    <property type="match status" value="1"/>
</dbReference>
<keyword evidence="8" id="KW-1185">Reference proteome</keyword>
<reference evidence="8" key="1">
    <citation type="submission" date="2016-10" db="EMBL/GenBank/DDBJ databases">
        <authorList>
            <person name="Varghese N."/>
            <person name="Submissions S."/>
        </authorList>
    </citation>
    <scope>NUCLEOTIDE SEQUENCE [LARGE SCALE GENOMIC DNA]</scope>
    <source>
        <strain evidence="8">JCM 21621</strain>
    </source>
</reference>
<gene>
    <name evidence="7" type="ORF">SAMN05216193_10922</name>
</gene>
<dbReference type="Gene3D" id="3.20.20.60">
    <property type="entry name" value="Phosphoenolpyruvate-binding domains"/>
    <property type="match status" value="1"/>
</dbReference>
<evidence type="ECO:0000256" key="2">
    <source>
        <dbReference type="ARBA" id="ARBA00022723"/>
    </source>
</evidence>
<sequence length="288" mass="31158">MQKACHHDLRNTFRALLDSPACYHTASVFDPMSARIAADLGFEVGILGGSVASLQVLAAPDIALITLSEFSEQATRIGRVARLPVIADADHGYGNALNAMRTVIELERAGVAALTLEDTLLPAQFGRKSYDLISVEEGIGKLRAAQEVRDDKALAIIARTHAGVQPLADVVHRTRAYQAAGADGICLVGVKDFAHLEAIAENLRVPLMLVTYGNPELRDDLRLAELGVRIVVNGHAAYFAAIKATYDSLREQRGIASGNGLSVSELVTRYTCPDDYIAWAREHMNVRE</sequence>
<evidence type="ECO:0000313" key="8">
    <source>
        <dbReference type="Proteomes" id="UP000242957"/>
    </source>
</evidence>
<feature type="binding site" evidence="6">
    <location>
        <position position="235"/>
    </location>
    <ligand>
        <name>substrate</name>
    </ligand>
</feature>
<keyword evidence="5 6" id="KW-0456">Lyase</keyword>
<keyword evidence="2 6" id="KW-0479">Metal-binding</keyword>
<comment type="subunit">
    <text evidence="6">Homotetramer; dimer of dimers.</text>
</comment>
<dbReference type="GO" id="GO:0008948">
    <property type="term" value="F:oxaloacetate decarboxylase activity"/>
    <property type="evidence" value="ECO:0007669"/>
    <property type="project" value="UniProtKB-UniRule"/>
</dbReference>
<keyword evidence="4 6" id="KW-0460">Magnesium</keyword>
<dbReference type="EC" id="4.1.1.112" evidence="6"/>
<dbReference type="Pfam" id="PF13714">
    <property type="entry name" value="PEP_mutase"/>
    <property type="match status" value="1"/>
</dbReference>